<keyword evidence="4" id="KW-1185">Reference proteome</keyword>
<evidence type="ECO:0000256" key="1">
    <source>
        <dbReference type="SAM" id="Phobius"/>
    </source>
</evidence>
<dbReference type="Pfam" id="PF00535">
    <property type="entry name" value="Glycos_transf_2"/>
    <property type="match status" value="1"/>
</dbReference>
<dbReference type="GO" id="GO:0016740">
    <property type="term" value="F:transferase activity"/>
    <property type="evidence" value="ECO:0007669"/>
    <property type="project" value="UniProtKB-KW"/>
</dbReference>
<dbReference type="STRING" id="1505907.TEU_03785"/>
<dbReference type="PANTHER" id="PTHR43630:SF2">
    <property type="entry name" value="GLYCOSYLTRANSFERASE"/>
    <property type="match status" value="1"/>
</dbReference>
<reference evidence="3 4" key="1">
    <citation type="journal article" date="2015" name="Int. J. Syst. Evol. Microbiol.">
        <title>Thermococcus eurythermalis sp. nov., a conditional piezophilic hyperthermophilic archaeon with a wide temperature range isolated from an oil-immersed chimney in the Guaymas Basin.</title>
        <authorList>
            <person name="Zhao W."/>
            <person name="Zeng X."/>
            <person name="Xiao X."/>
        </authorList>
    </citation>
    <scope>NUCLEOTIDE SEQUENCE [LARGE SCALE GENOMIC DNA]</scope>
    <source>
        <strain evidence="3 4">A501</strain>
    </source>
</reference>
<dbReference type="Gene3D" id="3.90.550.10">
    <property type="entry name" value="Spore Coat Polysaccharide Biosynthesis Protein SpsA, Chain A"/>
    <property type="match status" value="1"/>
</dbReference>
<dbReference type="RefSeq" id="WP_050002518.1">
    <property type="nucleotide sequence ID" value="NZ_CP008887.1"/>
</dbReference>
<feature type="transmembrane region" description="Helical" evidence="1">
    <location>
        <begin position="249"/>
        <end position="270"/>
    </location>
</feature>
<dbReference type="EMBL" id="CP008887">
    <property type="protein sequence ID" value="AIU69537.1"/>
    <property type="molecule type" value="Genomic_DNA"/>
</dbReference>
<sequence length="272" mass="31573">MGKEEMPLVSVIIPTYNSEKTIGRCLESIKNQTYKNVEIIVVDNFSRDRTVEICKKYNAKVIQIKSERTKAKNVGLKNANGKYVLFIDSDMELTPKVIEEGVILIESDPKIGGIIIPERSVGNSYWVKVRDFERSFYAGTEIESARFFRKDLALQVGGFDEDVVFFEESTLPQKIEKLGYNVKARISSYILHHEENFSLLKWLKKKYYYGKTAKMYKAKYREYGSKQISLFYRFGLFFKRKRFWSKPHLAFGVIVLKGLEYLAGGMGYIFSK</sequence>
<name>A0A097QSV0_9EURY</name>
<feature type="domain" description="Glycosyltransferase 2-like" evidence="2">
    <location>
        <begin position="10"/>
        <end position="130"/>
    </location>
</feature>
<evidence type="ECO:0000259" key="2">
    <source>
        <dbReference type="Pfam" id="PF00535"/>
    </source>
</evidence>
<keyword evidence="1" id="KW-1133">Transmembrane helix</keyword>
<evidence type="ECO:0000313" key="4">
    <source>
        <dbReference type="Proteomes" id="UP000029980"/>
    </source>
</evidence>
<dbReference type="SUPFAM" id="SSF53448">
    <property type="entry name" value="Nucleotide-diphospho-sugar transferases"/>
    <property type="match status" value="1"/>
</dbReference>
<dbReference type="AlphaFoldDB" id="A0A097QSV0"/>
<dbReference type="InterPro" id="IPR029044">
    <property type="entry name" value="Nucleotide-diphossugar_trans"/>
</dbReference>
<dbReference type="InterPro" id="IPR001173">
    <property type="entry name" value="Glyco_trans_2-like"/>
</dbReference>
<dbReference type="KEGG" id="teu:TEU_03785"/>
<dbReference type="PANTHER" id="PTHR43630">
    <property type="entry name" value="POLY-BETA-1,6-N-ACETYL-D-GLUCOSAMINE SYNTHASE"/>
    <property type="match status" value="1"/>
</dbReference>
<dbReference type="CDD" id="cd00761">
    <property type="entry name" value="Glyco_tranf_GTA_type"/>
    <property type="match status" value="1"/>
</dbReference>
<proteinExistence type="predicted"/>
<protein>
    <submittedName>
        <fullName evidence="3">Glycosyl transferase family 2</fullName>
    </submittedName>
</protein>
<dbReference type="GeneID" id="25152557"/>
<accession>A0A097QSV0</accession>
<evidence type="ECO:0000313" key="3">
    <source>
        <dbReference type="EMBL" id="AIU69537.1"/>
    </source>
</evidence>
<keyword evidence="3" id="KW-0808">Transferase</keyword>
<dbReference type="Proteomes" id="UP000029980">
    <property type="component" value="Chromosome"/>
</dbReference>
<gene>
    <name evidence="3" type="ORF">TEU_03785</name>
</gene>
<keyword evidence="1" id="KW-0472">Membrane</keyword>
<dbReference type="OrthoDB" id="46222at2157"/>
<organism evidence="3 4">
    <name type="scientific">Thermococcus eurythermalis</name>
    <dbReference type="NCBI Taxonomy" id="1505907"/>
    <lineage>
        <taxon>Archaea</taxon>
        <taxon>Methanobacteriati</taxon>
        <taxon>Methanobacteriota</taxon>
        <taxon>Thermococci</taxon>
        <taxon>Thermococcales</taxon>
        <taxon>Thermococcaceae</taxon>
        <taxon>Thermococcus</taxon>
    </lineage>
</organism>
<keyword evidence="1" id="KW-0812">Transmembrane</keyword>
<dbReference type="HOGENOM" id="CLU_077620_0_0_2"/>